<dbReference type="InterPro" id="IPR044428">
    <property type="entry name" value="SETD3_SET"/>
</dbReference>
<dbReference type="PROSITE" id="PS50280">
    <property type="entry name" value="SET"/>
    <property type="match status" value="1"/>
</dbReference>
<dbReference type="PANTHER" id="PTHR13271">
    <property type="entry name" value="UNCHARACTERIZED PUTATIVE METHYLTRANSFERASE"/>
    <property type="match status" value="1"/>
</dbReference>
<dbReference type="EnsemblMetazoa" id="SMAR003059-RA">
    <property type="protein sequence ID" value="SMAR003059-PA"/>
    <property type="gene ID" value="SMAR003059"/>
</dbReference>
<dbReference type="GO" id="GO:0032259">
    <property type="term" value="P:methylation"/>
    <property type="evidence" value="ECO:0007669"/>
    <property type="project" value="UniProtKB-KW"/>
</dbReference>
<keyword evidence="3 7" id="KW-0489">Methyltransferase</keyword>
<dbReference type="PROSITE" id="PS51565">
    <property type="entry name" value="SAM_MT85_SETD3"/>
    <property type="match status" value="1"/>
</dbReference>
<dbReference type="EMBL" id="JH431265">
    <property type="status" value="NOT_ANNOTATED_CDS"/>
    <property type="molecule type" value="Genomic_DNA"/>
</dbReference>
<evidence type="ECO:0000256" key="6">
    <source>
        <dbReference type="ARBA" id="ARBA00023203"/>
    </source>
</evidence>
<protein>
    <recommendedName>
        <fullName evidence="7">protein-histidine N-methyltransferase</fullName>
        <ecNumber evidence="7">2.1.1.85</ecNumber>
    </recommendedName>
</protein>
<comment type="catalytic activity">
    <reaction evidence="7">
        <text>L-histidyl-[protein] + S-adenosyl-L-methionine = N(tele)-methyl-L-histidyl-[protein] + S-adenosyl-L-homocysteine + H(+)</text>
        <dbReference type="Rhea" id="RHEA:19369"/>
        <dbReference type="Rhea" id="RHEA-COMP:9745"/>
        <dbReference type="Rhea" id="RHEA-COMP:11600"/>
        <dbReference type="ChEBI" id="CHEBI:15378"/>
        <dbReference type="ChEBI" id="CHEBI:16367"/>
        <dbReference type="ChEBI" id="CHEBI:29979"/>
        <dbReference type="ChEBI" id="CHEBI:57856"/>
        <dbReference type="ChEBI" id="CHEBI:59789"/>
        <dbReference type="EC" id="2.1.1.85"/>
    </reaction>
</comment>
<organism evidence="9 10">
    <name type="scientific">Strigamia maritima</name>
    <name type="common">European centipede</name>
    <name type="synonym">Geophilus maritimus</name>
    <dbReference type="NCBI Taxonomy" id="126957"/>
    <lineage>
        <taxon>Eukaryota</taxon>
        <taxon>Metazoa</taxon>
        <taxon>Ecdysozoa</taxon>
        <taxon>Arthropoda</taxon>
        <taxon>Myriapoda</taxon>
        <taxon>Chilopoda</taxon>
        <taxon>Pleurostigmophora</taxon>
        <taxon>Geophilomorpha</taxon>
        <taxon>Linotaeniidae</taxon>
        <taxon>Strigamia</taxon>
    </lineage>
</organism>
<dbReference type="PhylomeDB" id="T1IPV3"/>
<keyword evidence="5 7" id="KW-0949">S-adenosyl-L-methionine</keyword>
<dbReference type="HOGENOM" id="CLU_028272_0_0_1"/>
<dbReference type="InterPro" id="IPR036464">
    <property type="entry name" value="Rubisco_LSMT_subst-bd_sf"/>
</dbReference>
<evidence type="ECO:0000256" key="3">
    <source>
        <dbReference type="ARBA" id="ARBA00022603"/>
    </source>
</evidence>
<dbReference type="CDD" id="cd19176">
    <property type="entry name" value="SET_SETD3"/>
    <property type="match status" value="1"/>
</dbReference>
<dbReference type="SUPFAM" id="SSF82199">
    <property type="entry name" value="SET domain"/>
    <property type="match status" value="1"/>
</dbReference>
<dbReference type="GO" id="GO:0016279">
    <property type="term" value="F:protein-lysine N-methyltransferase activity"/>
    <property type="evidence" value="ECO:0007669"/>
    <property type="project" value="TreeGrafter"/>
</dbReference>
<evidence type="ECO:0000256" key="7">
    <source>
        <dbReference type="PROSITE-ProRule" id="PRU00898"/>
    </source>
</evidence>
<dbReference type="InterPro" id="IPR046341">
    <property type="entry name" value="SET_dom_sf"/>
</dbReference>
<dbReference type="STRING" id="126957.T1IPV3"/>
<dbReference type="GO" id="GO:0005737">
    <property type="term" value="C:cytoplasm"/>
    <property type="evidence" value="ECO:0007669"/>
    <property type="project" value="UniProtKB-SubCell"/>
</dbReference>
<keyword evidence="6" id="KW-0009">Actin-binding</keyword>
<dbReference type="PANTHER" id="PTHR13271:SF47">
    <property type="entry name" value="ACTIN-HISTIDINE N-METHYLTRANSFERASE"/>
    <property type="match status" value="1"/>
</dbReference>
<comment type="subcellular location">
    <subcellularLocation>
        <location evidence="1">Cytoplasm</location>
    </subcellularLocation>
</comment>
<dbReference type="Pfam" id="PF09273">
    <property type="entry name" value="Rubis-subs-bind"/>
    <property type="match status" value="1"/>
</dbReference>
<dbReference type="Proteomes" id="UP000014500">
    <property type="component" value="Unassembled WGS sequence"/>
</dbReference>
<dbReference type="OMA" id="QCFPIQI"/>
<dbReference type="eggNOG" id="KOG1337">
    <property type="taxonomic scope" value="Eukaryota"/>
</dbReference>
<evidence type="ECO:0000313" key="10">
    <source>
        <dbReference type="Proteomes" id="UP000014500"/>
    </source>
</evidence>
<evidence type="ECO:0000256" key="4">
    <source>
        <dbReference type="ARBA" id="ARBA00022679"/>
    </source>
</evidence>
<dbReference type="EC" id="2.1.1.85" evidence="7"/>
<dbReference type="InterPro" id="IPR001214">
    <property type="entry name" value="SET_dom"/>
</dbReference>
<evidence type="ECO:0000256" key="5">
    <source>
        <dbReference type="ARBA" id="ARBA00022691"/>
    </source>
</evidence>
<reference evidence="10" key="1">
    <citation type="submission" date="2011-05" db="EMBL/GenBank/DDBJ databases">
        <authorList>
            <person name="Richards S.R."/>
            <person name="Qu J."/>
            <person name="Jiang H."/>
            <person name="Jhangiani S.N."/>
            <person name="Agravi P."/>
            <person name="Goodspeed R."/>
            <person name="Gross S."/>
            <person name="Mandapat C."/>
            <person name="Jackson L."/>
            <person name="Mathew T."/>
            <person name="Pu L."/>
            <person name="Thornton R."/>
            <person name="Saada N."/>
            <person name="Wilczek-Boney K.B."/>
            <person name="Lee S."/>
            <person name="Kovar C."/>
            <person name="Wu Y."/>
            <person name="Scherer S.E."/>
            <person name="Worley K.C."/>
            <person name="Muzny D.M."/>
            <person name="Gibbs R."/>
        </authorList>
    </citation>
    <scope>NUCLEOTIDE SEQUENCE</scope>
    <source>
        <strain evidence="10">Brora</strain>
    </source>
</reference>
<sequence length="428" mass="49606">MKRRLNDIVEELLRSYQLPQLNRENKFPEFLKWLSLNGATHSNVEIAFFEQTGYGIKANQLINENDLWLTIPRKLMLTLETAQETILGKLIEDDRLLKNMPNVALSLLLLNERCNENSFWASYIGTLPDVYDTPMYFTLEELQHLKGTSVLETAIKQCISIARQYAYLYKLLQTQSKSPTLALSNYFTYDSYRWCVSAVMTRQNHIPSPDGSTQLLALVPMWDMCNHTNGKLSTDFNIQKDQLESYAFRSFDDEEQVFIFYGSRPNSELLVHNGFVYPDNPFDSIPVYLELRKADPLHERKADLMAKLELPKYGYFTLDKCPIDGTLVAFHRISAMNEDVLQNCVRNGEWHRLQESDINVDPKVERLCWKLLHARIQHLLSSCSSTQMEDAATDLSPHTQMAILLRRSERKILEAALHFVVLKENMHV</sequence>
<dbReference type="SUPFAM" id="SSF81822">
    <property type="entry name" value="RuBisCo LSMT C-terminal, substrate-binding domain"/>
    <property type="match status" value="1"/>
</dbReference>
<dbReference type="Gene3D" id="3.90.1420.10">
    <property type="entry name" value="Rubisco LSMT, substrate-binding domain"/>
    <property type="match status" value="1"/>
</dbReference>
<evidence type="ECO:0000256" key="1">
    <source>
        <dbReference type="ARBA" id="ARBA00004496"/>
    </source>
</evidence>
<dbReference type="InterPro" id="IPR025785">
    <property type="entry name" value="SETD3"/>
</dbReference>
<keyword evidence="2" id="KW-0963">Cytoplasm</keyword>
<keyword evidence="4 7" id="KW-0808">Transferase</keyword>
<name>T1IPV3_STRMM</name>
<evidence type="ECO:0000256" key="2">
    <source>
        <dbReference type="ARBA" id="ARBA00022490"/>
    </source>
</evidence>
<keyword evidence="10" id="KW-1185">Reference proteome</keyword>
<dbReference type="InterPro" id="IPR015353">
    <property type="entry name" value="Rubisco_LSMT_subst-bd"/>
</dbReference>
<comment type="similarity">
    <text evidence="7">Belongs to the class V-like SAM-binding methyltransferase superfamily. SETD3 actin-histidine methyltransferase family.</text>
</comment>
<dbReference type="GO" id="GO:0003779">
    <property type="term" value="F:actin binding"/>
    <property type="evidence" value="ECO:0007669"/>
    <property type="project" value="UniProtKB-KW"/>
</dbReference>
<evidence type="ECO:0000313" key="9">
    <source>
        <dbReference type="EnsemblMetazoa" id="SMAR003059-PA"/>
    </source>
</evidence>
<reference evidence="9" key="2">
    <citation type="submission" date="2015-02" db="UniProtKB">
        <authorList>
            <consortium name="EnsemblMetazoa"/>
        </authorList>
    </citation>
    <scope>IDENTIFICATION</scope>
</reference>
<evidence type="ECO:0000259" key="8">
    <source>
        <dbReference type="PROSITE" id="PS50280"/>
    </source>
</evidence>
<proteinExistence type="inferred from homology"/>
<dbReference type="InterPro" id="IPR050600">
    <property type="entry name" value="SETD3_SETD6_MTase"/>
</dbReference>
<accession>T1IPV3</accession>
<dbReference type="GO" id="GO:0018064">
    <property type="term" value="F:protein-L-histidine N-tele-methyltransferase activity"/>
    <property type="evidence" value="ECO:0007669"/>
    <property type="project" value="UniProtKB-EC"/>
</dbReference>
<dbReference type="AlphaFoldDB" id="T1IPV3"/>
<dbReference type="Gene3D" id="3.90.1410.10">
    <property type="entry name" value="set domain protein methyltransferase, domain 1"/>
    <property type="match status" value="1"/>
</dbReference>
<feature type="domain" description="SET" evidence="8">
    <location>
        <begin position="42"/>
        <end position="262"/>
    </location>
</feature>